<organism evidence="1 2">
    <name type="scientific">Cylicocyclus nassatus</name>
    <name type="common">Nematode worm</name>
    <dbReference type="NCBI Taxonomy" id="53992"/>
    <lineage>
        <taxon>Eukaryota</taxon>
        <taxon>Metazoa</taxon>
        <taxon>Ecdysozoa</taxon>
        <taxon>Nematoda</taxon>
        <taxon>Chromadorea</taxon>
        <taxon>Rhabditida</taxon>
        <taxon>Rhabditina</taxon>
        <taxon>Rhabditomorpha</taxon>
        <taxon>Strongyloidea</taxon>
        <taxon>Strongylidae</taxon>
        <taxon>Cylicocyclus</taxon>
    </lineage>
</organism>
<dbReference type="InterPro" id="IPR012340">
    <property type="entry name" value="NA-bd_OB-fold"/>
</dbReference>
<dbReference type="EMBL" id="CATQJL010000023">
    <property type="protein sequence ID" value="CAJ0592211.1"/>
    <property type="molecule type" value="Genomic_DNA"/>
</dbReference>
<name>A0AA36DQY7_CYLNA</name>
<dbReference type="Proteomes" id="UP001176961">
    <property type="component" value="Unassembled WGS sequence"/>
</dbReference>
<dbReference type="AlphaFoldDB" id="A0AA36DQY7"/>
<accession>A0AA36DQY7</accession>
<proteinExistence type="predicted"/>
<dbReference type="Gene3D" id="2.40.50.140">
    <property type="entry name" value="Nucleic acid-binding proteins"/>
    <property type="match status" value="1"/>
</dbReference>
<gene>
    <name evidence="1" type="ORF">CYNAS_LOCUS4194</name>
</gene>
<dbReference type="Pfam" id="PF21189">
    <property type="entry name" value="PHA02142"/>
    <property type="match status" value="1"/>
</dbReference>
<evidence type="ECO:0000313" key="1">
    <source>
        <dbReference type="EMBL" id="CAJ0592211.1"/>
    </source>
</evidence>
<keyword evidence="2" id="KW-1185">Reference proteome</keyword>
<comment type="caution">
    <text evidence="1">The sequence shown here is derived from an EMBL/GenBank/DDBJ whole genome shotgun (WGS) entry which is preliminary data.</text>
</comment>
<sequence>MSEKTEWTEPQIADAYIANVNFVKPHPNADRLEFAYIRNWQCVVGKGEIQKGDTVLFIQPDAFIPATLDGGLTNTWADGVRTYLAGSKHERVKCAKLRGENSFGLIVTLDKLQGDWENNWAVLHPNGEPAPDIKEADVVLLAKVLGIEHYVAPVPQDLNARLSVCRWVWRSPTRTTTRTPCFPSRDAIKALAKFYGEPIAIRGEVCGNGINSNKSNIDSSKPLGFYIYGIRFPENEDFRARMGFWKSGRHFTDVVAKAEELGYNNLKTVPLLGEYVITKELLTAWQNAPRKDGEGIVVNGETFSYKIRSAEYDEHMY</sequence>
<evidence type="ECO:0000313" key="2">
    <source>
        <dbReference type="Proteomes" id="UP001176961"/>
    </source>
</evidence>
<reference evidence="1" key="1">
    <citation type="submission" date="2023-07" db="EMBL/GenBank/DDBJ databases">
        <authorList>
            <consortium name="CYATHOMIX"/>
        </authorList>
    </citation>
    <scope>NUCLEOTIDE SEQUENCE</scope>
    <source>
        <strain evidence="1">N/A</strain>
    </source>
</reference>
<evidence type="ECO:0008006" key="3">
    <source>
        <dbReference type="Google" id="ProtNLM"/>
    </source>
</evidence>
<protein>
    <recommendedName>
        <fullName evidence="3">RNA ligase domain-containing protein</fullName>
    </recommendedName>
</protein>